<dbReference type="Proteomes" id="UP000184310">
    <property type="component" value="Unassembled WGS sequence"/>
</dbReference>
<dbReference type="OrthoDB" id="1920284at2"/>
<protein>
    <submittedName>
        <fullName evidence="2">Uncharacterized protein</fullName>
    </submittedName>
</protein>
<keyword evidence="3" id="KW-1185">Reference proteome</keyword>
<dbReference type="RefSeq" id="WP_072987625.1">
    <property type="nucleotide sequence ID" value="NZ_FQZB01000010.1"/>
</dbReference>
<gene>
    <name evidence="2" type="ORF">SAMN02745163_02369</name>
</gene>
<keyword evidence="1" id="KW-1133">Transmembrane helix</keyword>
<accession>A0A1M6LFK1</accession>
<evidence type="ECO:0000313" key="2">
    <source>
        <dbReference type="EMBL" id="SHJ70011.1"/>
    </source>
</evidence>
<reference evidence="2 3" key="1">
    <citation type="submission" date="2016-11" db="EMBL/GenBank/DDBJ databases">
        <authorList>
            <person name="Jaros S."/>
            <person name="Januszkiewicz K."/>
            <person name="Wedrychowicz H."/>
        </authorList>
    </citation>
    <scope>NUCLEOTIDE SEQUENCE [LARGE SCALE GENOMIC DNA]</scope>
    <source>
        <strain evidence="2 3">DSM 21758</strain>
    </source>
</reference>
<dbReference type="EMBL" id="FQZB01000010">
    <property type="protein sequence ID" value="SHJ70011.1"/>
    <property type="molecule type" value="Genomic_DNA"/>
</dbReference>
<name>A0A1M6LFK1_9CLOT</name>
<organism evidence="2 3">
    <name type="scientific">Clostridium cavendishii DSM 21758</name>
    <dbReference type="NCBI Taxonomy" id="1121302"/>
    <lineage>
        <taxon>Bacteria</taxon>
        <taxon>Bacillati</taxon>
        <taxon>Bacillota</taxon>
        <taxon>Clostridia</taxon>
        <taxon>Eubacteriales</taxon>
        <taxon>Clostridiaceae</taxon>
        <taxon>Clostridium</taxon>
    </lineage>
</organism>
<feature type="transmembrane region" description="Helical" evidence="1">
    <location>
        <begin position="7"/>
        <end position="34"/>
    </location>
</feature>
<dbReference type="STRING" id="1121302.SAMN02745163_02369"/>
<evidence type="ECO:0000313" key="3">
    <source>
        <dbReference type="Proteomes" id="UP000184310"/>
    </source>
</evidence>
<keyword evidence="1" id="KW-0812">Transmembrane</keyword>
<sequence>MDNLKKIIQLLSLIAATMTSIIIICTLLTTYQFIYISQAFNSYYMIKLGVGITMILWAIRFLFHENGKAKYTYSIICAIIACLAFFFMHTYVK</sequence>
<proteinExistence type="predicted"/>
<evidence type="ECO:0000256" key="1">
    <source>
        <dbReference type="SAM" id="Phobius"/>
    </source>
</evidence>
<keyword evidence="1" id="KW-0472">Membrane</keyword>
<feature type="transmembrane region" description="Helical" evidence="1">
    <location>
        <begin position="71"/>
        <end position="92"/>
    </location>
</feature>
<feature type="transmembrane region" description="Helical" evidence="1">
    <location>
        <begin position="40"/>
        <end position="59"/>
    </location>
</feature>
<dbReference type="AlphaFoldDB" id="A0A1M6LFK1"/>